<dbReference type="CDD" id="cd17896">
    <property type="entry name" value="AGPR_2_N"/>
    <property type="match status" value="1"/>
</dbReference>
<comment type="caution">
    <text evidence="8">The sequence shown here is derived from an EMBL/GenBank/DDBJ whole genome shotgun (WGS) entry which is preliminary data.</text>
</comment>
<feature type="signal peptide" evidence="6">
    <location>
        <begin position="1"/>
        <end position="21"/>
    </location>
</feature>
<keyword evidence="5" id="KW-0560">Oxidoreductase</keyword>
<dbReference type="SUPFAM" id="SSF51735">
    <property type="entry name" value="NAD(P)-binding Rossmann-fold domains"/>
    <property type="match status" value="1"/>
</dbReference>
<evidence type="ECO:0000256" key="4">
    <source>
        <dbReference type="ARBA" id="ARBA00022857"/>
    </source>
</evidence>
<dbReference type="GO" id="GO:0005737">
    <property type="term" value="C:cytoplasm"/>
    <property type="evidence" value="ECO:0007669"/>
    <property type="project" value="InterPro"/>
</dbReference>
<dbReference type="NCBIfam" id="TIGR01851">
    <property type="entry name" value="argC_other"/>
    <property type="match status" value="1"/>
</dbReference>
<keyword evidence="9" id="KW-1185">Reference proteome</keyword>
<dbReference type="Pfam" id="PF22698">
    <property type="entry name" value="Semialdhyde_dhC_1"/>
    <property type="match status" value="1"/>
</dbReference>
<dbReference type="InterPro" id="IPR058924">
    <property type="entry name" value="AGPR_dimerisation_dom"/>
</dbReference>
<dbReference type="EMBL" id="CAKKNE010000005">
    <property type="protein sequence ID" value="CAH0377708.1"/>
    <property type="molecule type" value="Genomic_DNA"/>
</dbReference>
<evidence type="ECO:0000313" key="8">
    <source>
        <dbReference type="EMBL" id="CAH0377708.1"/>
    </source>
</evidence>
<evidence type="ECO:0000256" key="2">
    <source>
        <dbReference type="ARBA" id="ARBA00022571"/>
    </source>
</evidence>
<sequence>MPRQLLLLAAAASALVAPTRQSPRAASLQAKKTVFIDGEAGTTGLQVLDRLATHPDIEVLSIDPARRKDAAARKEAIAEADAVVLCLPDDAAREAVQLAEGTDTKIVDASTAHRIDDKWVYGFPELDAAQRSKIASSTRVANPGCYATGFIAVTRPLVDAGLLKPEARLACSAVSGYSGGGKQLTAVFEEQSHEPWGAYGWNLDHKHLPEMAFHGRLEEPPVFLPAVGAFAQGMVISVPVVYSRDCSGVAKGDQLHAALQAHYAGSNFVKVMPRGLSGATDANLLERGAFLEPEKLNGSNGLELFVFDNDARGTACLVARLDNLGKGASGAAVQNLNIMLGLGEDLGLQL</sequence>
<gene>
    <name evidence="8" type="ORF">PECAL_5P22370</name>
</gene>
<evidence type="ECO:0000256" key="6">
    <source>
        <dbReference type="SAM" id="SignalP"/>
    </source>
</evidence>
<keyword evidence="1" id="KW-0963">Cytoplasm</keyword>
<keyword evidence="2" id="KW-0055">Arginine biosynthesis</keyword>
<dbReference type="OrthoDB" id="438291at2759"/>
<keyword evidence="4" id="KW-0521">NADP</keyword>
<dbReference type="GO" id="GO:0006526">
    <property type="term" value="P:L-arginine biosynthetic process"/>
    <property type="evidence" value="ECO:0007669"/>
    <property type="project" value="UniProtKB-KW"/>
</dbReference>
<dbReference type="GO" id="GO:0051287">
    <property type="term" value="F:NAD binding"/>
    <property type="evidence" value="ECO:0007669"/>
    <property type="project" value="InterPro"/>
</dbReference>
<feature type="chain" id="PRO_5035295482" description="Semialdehyde dehydrogenase NAD-binding domain-containing protein" evidence="6">
    <location>
        <begin position="22"/>
        <end position="350"/>
    </location>
</feature>
<dbReference type="Gene3D" id="3.30.360.10">
    <property type="entry name" value="Dihydrodipicolinate Reductase, domain 2"/>
    <property type="match status" value="1"/>
</dbReference>
<dbReference type="HAMAP" id="MF_01110">
    <property type="entry name" value="ArgC_type2"/>
    <property type="match status" value="1"/>
</dbReference>
<name>A0A8J2X2H7_9STRA</name>
<dbReference type="SMART" id="SM00859">
    <property type="entry name" value="Semialdhyde_dh"/>
    <property type="match status" value="1"/>
</dbReference>
<dbReference type="Pfam" id="PF01118">
    <property type="entry name" value="Semialdhyde_dh"/>
    <property type="match status" value="1"/>
</dbReference>
<accession>A0A8J2X2H7</accession>
<evidence type="ECO:0000256" key="1">
    <source>
        <dbReference type="ARBA" id="ARBA00022490"/>
    </source>
</evidence>
<evidence type="ECO:0000256" key="3">
    <source>
        <dbReference type="ARBA" id="ARBA00022605"/>
    </source>
</evidence>
<dbReference type="CDD" id="cd23935">
    <property type="entry name" value="AGPR_2_C"/>
    <property type="match status" value="1"/>
</dbReference>
<dbReference type="InterPro" id="IPR010136">
    <property type="entry name" value="AGPR_type-2"/>
</dbReference>
<dbReference type="InterPro" id="IPR000534">
    <property type="entry name" value="Semialdehyde_DH_NAD-bd"/>
</dbReference>
<protein>
    <recommendedName>
        <fullName evidence="7">Semialdehyde dehydrogenase NAD-binding domain-containing protein</fullName>
    </recommendedName>
</protein>
<dbReference type="PANTHER" id="PTHR32338">
    <property type="entry name" value="N-ACETYL-GAMMA-GLUTAMYL-PHOSPHATE REDUCTASE, CHLOROPLASTIC-RELATED-RELATED"/>
    <property type="match status" value="1"/>
</dbReference>
<keyword evidence="3" id="KW-0028">Amino-acid biosynthesis</keyword>
<evidence type="ECO:0000313" key="9">
    <source>
        <dbReference type="Proteomes" id="UP000789595"/>
    </source>
</evidence>
<dbReference type="InterPro" id="IPR036291">
    <property type="entry name" value="NAD(P)-bd_dom_sf"/>
</dbReference>
<organism evidence="8 9">
    <name type="scientific">Pelagomonas calceolata</name>
    <dbReference type="NCBI Taxonomy" id="35677"/>
    <lineage>
        <taxon>Eukaryota</taxon>
        <taxon>Sar</taxon>
        <taxon>Stramenopiles</taxon>
        <taxon>Ochrophyta</taxon>
        <taxon>Pelagophyceae</taxon>
        <taxon>Pelagomonadales</taxon>
        <taxon>Pelagomonadaceae</taxon>
        <taxon>Pelagomonas</taxon>
    </lineage>
</organism>
<proteinExistence type="inferred from homology"/>
<dbReference type="Proteomes" id="UP000789595">
    <property type="component" value="Unassembled WGS sequence"/>
</dbReference>
<reference evidence="8" key="1">
    <citation type="submission" date="2021-11" db="EMBL/GenBank/DDBJ databases">
        <authorList>
            <consortium name="Genoscope - CEA"/>
            <person name="William W."/>
        </authorList>
    </citation>
    <scope>NUCLEOTIDE SEQUENCE</scope>
</reference>
<dbReference type="GO" id="GO:0003942">
    <property type="term" value="F:N-acetyl-gamma-glutamyl-phosphate reductase activity"/>
    <property type="evidence" value="ECO:0007669"/>
    <property type="project" value="InterPro"/>
</dbReference>
<dbReference type="Gene3D" id="3.40.50.720">
    <property type="entry name" value="NAD(P)-binding Rossmann-like Domain"/>
    <property type="match status" value="1"/>
</dbReference>
<dbReference type="PANTHER" id="PTHR32338:SF10">
    <property type="entry name" value="N-ACETYL-GAMMA-GLUTAMYL-PHOSPHATE REDUCTASE, CHLOROPLASTIC-RELATED"/>
    <property type="match status" value="1"/>
</dbReference>
<evidence type="ECO:0000259" key="7">
    <source>
        <dbReference type="SMART" id="SM00859"/>
    </source>
</evidence>
<evidence type="ECO:0000256" key="5">
    <source>
        <dbReference type="ARBA" id="ARBA00023002"/>
    </source>
</evidence>
<keyword evidence="6" id="KW-0732">Signal</keyword>
<dbReference type="InterPro" id="IPR050085">
    <property type="entry name" value="AGPR"/>
</dbReference>
<dbReference type="SUPFAM" id="SSF55347">
    <property type="entry name" value="Glyceraldehyde-3-phosphate dehydrogenase-like, C-terminal domain"/>
    <property type="match status" value="1"/>
</dbReference>
<feature type="domain" description="Semialdehyde dehydrogenase NAD-binding" evidence="7">
    <location>
        <begin position="33"/>
        <end position="134"/>
    </location>
</feature>
<dbReference type="AlphaFoldDB" id="A0A8J2X2H7"/>